<feature type="region of interest" description="Disordered" evidence="2">
    <location>
        <begin position="1183"/>
        <end position="1218"/>
    </location>
</feature>
<dbReference type="PANTHER" id="PTHR16166">
    <property type="entry name" value="VACUOLAR PROTEIN SORTING-ASSOCIATED PROTEIN VPS13"/>
    <property type="match status" value="1"/>
</dbReference>
<sequence>MKEETDGGEGGSGKSPVPTPPYSAPPAENPPAVSLRLRAPLVLHNLLCAPMLYRVVNRQGLLSAEGVLPVGASVALHRVDLCQKQYASFLLVNYPWSDFIKGRDLSVFCRLWLVNRTEMVLQHRDSSLAGGIDSTFMGDRMPQITQPGRQETTGAEGGGGGVGVVDYSASVGTRELTPTKGGDGARGGGVTPPPRSLARAATDSFALRGGNAGSGGGKNTAPSSPTPSYASLASPTRPSQLGKGPPVGGVGFSGRGAGGGGGKASPPRKRGPSPGGVGFHGGRGVRIALTVALPCCHLDEVDVEVPASETAEGLLLAVAAEARLGPIDPAEYFLCPLQAPSEDDALALSEIMTWEMDKRSLVDGQLRALKQSFGVSSGVSRASAGYARWDRLGFIFDDYRPVHPSTLVSNLGTPWLRMCHRAELAAAAQASQWVGAALPPGTGLDALAGSRPSASSRPAGGRHSARATAAAGTVGDKTPSATAGFFAAIQSVSSSGGSTAVGSRAAARAAATGPKGCSARLSETVKGVATLAEWGPAIMFGPVESLDKMKLCSRVQDSEWCSSVDVAGLKTAAGGTACISVEQEKPSSHREASPRTRYDIGIQVGPGEGDFRRTMVLTLLPRYVLINALPRTLEFTQASCGGRWRGVLPPGARRAFHWPFAKDRRALNVRFLSESDNDDEWIWSGDLKLDTVGEVAVKLRAATSGGGDGPGKEYITRVKLALVGASVTAVFERQDLRWPPYRVDNLTSLGIRYRQALSSSDASRVPAAAEGGAGSSEGRRKGELPWDGLGPQAASPFTWDQPVGESRVLTVGFEQAGKWEEREYRLDELEKHKRVSLTRTLPSLENPRLRGEMLQRQTGTLTDVWRRRWAVLKGPVLFLFKDKGCVHLRGAIYLGATRSTSDQGGGGARGGAAGPQRAQIGQKAGGRDKGDILDKMGNMMDDAVGLLVGPEFVSSGGGEAGVVGGMGMAGISATAVTVAAAAAAAAAKVTATFPGSGEASASAAAAGGDDHVRSGAAAAVSAMRADEALALGGMMWKHMSRSESPQATWGLDGGVRRASLSQSLHWAEGGGAAAGVPGRGLPRVPSGLGAAGGRPSTGDPQQPGGGGLSGGGDGTRTTGGRRFSGTTSALHQGMTLAEWSTMLTEMGGSGHSNETPAGVSYSEAEWMCRQLVELGLLVPLPSMRPSRQHTGTAASAAGVPGTSRHGRTSGGTSRYSSTQDGTMLSAAAAAAAAAAAGVLPEDSPFPALSSPKSGLHPTSESEEGGERGNGVEAGRSGHERGALGRTGSGLRRSGSQQMRNMLSTDPPPAAAGRRYLLRDPGRDVDLDPDGTGMVRVLSAAGAKHDLRCDSAPAALRWIEAMRDAVDADCVEALKKSGRATPAGTGTVVAAATASAEAAEKACSAETGGGGDVSAPRLEGGEAIMSRLRAKVYVNVRVRADGPTKVLELVEEAGEEVEDDDGAVAAALGKKGRESSGGGPESEGAGTLAAAAAAAADASSVTSVYMLQMAGIGVSLVDDRPLELLYFLACGIKADITATAR</sequence>
<dbReference type="InParanoid" id="D8LME2"/>
<reference evidence="4 5" key="1">
    <citation type="journal article" date="2010" name="Nature">
        <title>The Ectocarpus genome and the independent evolution of multicellularity in brown algae.</title>
        <authorList>
            <person name="Cock J.M."/>
            <person name="Sterck L."/>
            <person name="Rouze P."/>
            <person name="Scornet D."/>
            <person name="Allen A.E."/>
            <person name="Amoutzias G."/>
            <person name="Anthouard V."/>
            <person name="Artiguenave F."/>
            <person name="Aury J.M."/>
            <person name="Badger J.H."/>
            <person name="Beszteri B."/>
            <person name="Billiau K."/>
            <person name="Bonnet E."/>
            <person name="Bothwell J.H."/>
            <person name="Bowler C."/>
            <person name="Boyen C."/>
            <person name="Brownlee C."/>
            <person name="Carrano C.J."/>
            <person name="Charrier B."/>
            <person name="Cho G.Y."/>
            <person name="Coelho S.M."/>
            <person name="Collen J."/>
            <person name="Corre E."/>
            <person name="Da Silva C."/>
            <person name="Delage L."/>
            <person name="Delaroque N."/>
            <person name="Dittami S.M."/>
            <person name="Doulbeau S."/>
            <person name="Elias M."/>
            <person name="Farnham G."/>
            <person name="Gachon C.M."/>
            <person name="Gschloessl B."/>
            <person name="Heesch S."/>
            <person name="Jabbari K."/>
            <person name="Jubin C."/>
            <person name="Kawai H."/>
            <person name="Kimura K."/>
            <person name="Kloareg B."/>
            <person name="Kupper F.C."/>
            <person name="Lang D."/>
            <person name="Le Bail A."/>
            <person name="Leblanc C."/>
            <person name="Lerouge P."/>
            <person name="Lohr M."/>
            <person name="Lopez P.J."/>
            <person name="Martens C."/>
            <person name="Maumus F."/>
            <person name="Michel G."/>
            <person name="Miranda-Saavedra D."/>
            <person name="Morales J."/>
            <person name="Moreau H."/>
            <person name="Motomura T."/>
            <person name="Nagasato C."/>
            <person name="Napoli C.A."/>
            <person name="Nelson D.R."/>
            <person name="Nyvall-Collen P."/>
            <person name="Peters A.F."/>
            <person name="Pommier C."/>
            <person name="Potin P."/>
            <person name="Poulain J."/>
            <person name="Quesneville H."/>
            <person name="Read B."/>
            <person name="Rensing S.A."/>
            <person name="Ritter A."/>
            <person name="Rousvoal S."/>
            <person name="Samanta M."/>
            <person name="Samson G."/>
            <person name="Schroeder D.C."/>
            <person name="Segurens B."/>
            <person name="Strittmatter M."/>
            <person name="Tonon T."/>
            <person name="Tregear J.W."/>
            <person name="Valentin K."/>
            <person name="von Dassow P."/>
            <person name="Yamagishi T."/>
            <person name="Van de Peer Y."/>
            <person name="Wincker P."/>
        </authorList>
    </citation>
    <scope>NUCLEOTIDE SEQUENCE [LARGE SCALE GENOMIC DNA]</scope>
    <source>
        <strain evidence="5">Ec32 / CCAP1310/4</strain>
    </source>
</reference>
<dbReference type="InterPro" id="IPR011993">
    <property type="entry name" value="PH-like_dom_sf"/>
</dbReference>
<dbReference type="InterPro" id="IPR026847">
    <property type="entry name" value="VPS13"/>
</dbReference>
<feature type="region of interest" description="Disordered" evidence="2">
    <location>
        <begin position="445"/>
        <end position="473"/>
    </location>
</feature>
<feature type="region of interest" description="Disordered" evidence="2">
    <location>
        <begin position="142"/>
        <end position="279"/>
    </location>
</feature>
<organism evidence="4 5">
    <name type="scientific">Ectocarpus siliculosus</name>
    <name type="common">Brown alga</name>
    <name type="synonym">Conferva siliculosa</name>
    <dbReference type="NCBI Taxonomy" id="2880"/>
    <lineage>
        <taxon>Eukaryota</taxon>
        <taxon>Sar</taxon>
        <taxon>Stramenopiles</taxon>
        <taxon>Ochrophyta</taxon>
        <taxon>PX clade</taxon>
        <taxon>Phaeophyceae</taxon>
        <taxon>Ectocarpales</taxon>
        <taxon>Ectocarpaceae</taxon>
        <taxon>Ectocarpus</taxon>
    </lineage>
</organism>
<feature type="compositionally biased region" description="Gly residues" evidence="2">
    <location>
        <begin position="181"/>
        <end position="190"/>
    </location>
</feature>
<dbReference type="OrthoDB" id="428159at2759"/>
<feature type="region of interest" description="Disordered" evidence="2">
    <location>
        <begin position="1243"/>
        <end position="1313"/>
    </location>
</feature>
<dbReference type="Pfam" id="PF25036">
    <property type="entry name" value="VPS13_VAB"/>
    <property type="match status" value="2"/>
</dbReference>
<gene>
    <name evidence="4" type="ORF">Esi_0004_0132</name>
</gene>
<feature type="region of interest" description="Disordered" evidence="2">
    <location>
        <begin position="1"/>
        <end position="29"/>
    </location>
</feature>
<dbReference type="eggNOG" id="KOG1796">
    <property type="taxonomic scope" value="Eukaryota"/>
</dbReference>
<protein>
    <recommendedName>
        <fullName evidence="3">Vacuolar protein sorting-associated protein 13 VPS13 adaptor binding domain-containing protein</fullName>
    </recommendedName>
</protein>
<comment type="similarity">
    <text evidence="1">Belongs to the VPS13 family.</text>
</comment>
<accession>D8LME2</accession>
<feature type="compositionally biased region" description="Polar residues" evidence="2">
    <location>
        <begin position="143"/>
        <end position="153"/>
    </location>
</feature>
<dbReference type="EMBL" id="FN649728">
    <property type="protein sequence ID" value="CBN77552.1"/>
    <property type="molecule type" value="Genomic_DNA"/>
</dbReference>
<dbReference type="SUPFAM" id="SSF50729">
    <property type="entry name" value="PH domain-like"/>
    <property type="match status" value="1"/>
</dbReference>
<dbReference type="GO" id="GO:0045053">
    <property type="term" value="P:protein retention in Golgi apparatus"/>
    <property type="evidence" value="ECO:0007669"/>
    <property type="project" value="TreeGrafter"/>
</dbReference>
<feature type="compositionally biased region" description="Low complexity" evidence="2">
    <location>
        <begin position="1115"/>
        <end position="1127"/>
    </location>
</feature>
<feature type="compositionally biased region" description="Low complexity" evidence="2">
    <location>
        <begin position="220"/>
        <end position="236"/>
    </location>
</feature>
<evidence type="ECO:0000313" key="4">
    <source>
        <dbReference type="EMBL" id="CBN77552.1"/>
    </source>
</evidence>
<name>D8LME2_ECTSI</name>
<evidence type="ECO:0000256" key="2">
    <source>
        <dbReference type="SAM" id="MobiDB-lite"/>
    </source>
</evidence>
<feature type="region of interest" description="Disordered" evidence="2">
    <location>
        <begin position="762"/>
        <end position="787"/>
    </location>
</feature>
<evidence type="ECO:0000259" key="3">
    <source>
        <dbReference type="Pfam" id="PF25036"/>
    </source>
</evidence>
<feature type="compositionally biased region" description="Low complexity" evidence="2">
    <location>
        <begin position="448"/>
        <end position="462"/>
    </location>
</feature>
<feature type="compositionally biased region" description="Pro residues" evidence="2">
    <location>
        <begin position="17"/>
        <end position="29"/>
    </location>
</feature>
<dbReference type="EMBL" id="FN648596">
    <property type="protein sequence ID" value="CBN77552.1"/>
    <property type="molecule type" value="Genomic_DNA"/>
</dbReference>
<feature type="region of interest" description="Disordered" evidence="2">
    <location>
        <begin position="899"/>
        <end position="928"/>
    </location>
</feature>
<feature type="domain" description="Vacuolar protein sorting-associated protein 13 VPS13 adaptor binding" evidence="3">
    <location>
        <begin position="31"/>
        <end position="100"/>
    </location>
</feature>
<feature type="compositionally biased region" description="Gly residues" evidence="2">
    <location>
        <begin position="903"/>
        <end position="913"/>
    </location>
</feature>
<feature type="region of interest" description="Disordered" evidence="2">
    <location>
        <begin position="1069"/>
        <end position="1131"/>
    </location>
</feature>
<proteinExistence type="inferred from homology"/>
<dbReference type="Proteomes" id="UP000002630">
    <property type="component" value="Linkage Group LG03"/>
</dbReference>
<keyword evidence="5" id="KW-1185">Reference proteome</keyword>
<feature type="compositionally biased region" description="Low complexity" evidence="2">
    <location>
        <begin position="1283"/>
        <end position="1295"/>
    </location>
</feature>
<feature type="domain" description="Vacuolar protein sorting-associated protein 13 VPS13 adaptor binding" evidence="3">
    <location>
        <begin position="553"/>
        <end position="804"/>
    </location>
</feature>
<dbReference type="PANTHER" id="PTHR16166:SF93">
    <property type="entry name" value="INTERMEMBRANE LIPID TRANSFER PROTEIN VPS13"/>
    <property type="match status" value="1"/>
</dbReference>
<feature type="compositionally biased region" description="Gly residues" evidence="2">
    <location>
        <begin position="1103"/>
        <end position="1114"/>
    </location>
</feature>
<evidence type="ECO:0000313" key="5">
    <source>
        <dbReference type="Proteomes" id="UP000002630"/>
    </source>
</evidence>
<evidence type="ECO:0000256" key="1">
    <source>
        <dbReference type="ARBA" id="ARBA00006545"/>
    </source>
</evidence>
<dbReference type="Gene3D" id="2.30.29.30">
    <property type="entry name" value="Pleckstrin-homology domain (PH domain)/Phosphotyrosine-binding domain (PTB)"/>
    <property type="match status" value="1"/>
</dbReference>
<feature type="compositionally biased region" description="Gly residues" evidence="2">
    <location>
        <begin position="245"/>
        <end position="263"/>
    </location>
</feature>
<dbReference type="InterPro" id="IPR009543">
    <property type="entry name" value="VPS13_VAB"/>
</dbReference>
<dbReference type="GO" id="GO:0006623">
    <property type="term" value="P:protein targeting to vacuole"/>
    <property type="evidence" value="ECO:0007669"/>
    <property type="project" value="TreeGrafter"/>
</dbReference>